<dbReference type="Proteomes" id="UP000799640">
    <property type="component" value="Unassembled WGS sequence"/>
</dbReference>
<organism evidence="2 3">
    <name type="scientific">Trichodelitschia bisporula</name>
    <dbReference type="NCBI Taxonomy" id="703511"/>
    <lineage>
        <taxon>Eukaryota</taxon>
        <taxon>Fungi</taxon>
        <taxon>Dikarya</taxon>
        <taxon>Ascomycota</taxon>
        <taxon>Pezizomycotina</taxon>
        <taxon>Dothideomycetes</taxon>
        <taxon>Dothideomycetes incertae sedis</taxon>
        <taxon>Phaeotrichales</taxon>
        <taxon>Phaeotrichaceae</taxon>
        <taxon>Trichodelitschia</taxon>
    </lineage>
</organism>
<sequence length="108" mass="11478">MIADIPILFVPWRLACPSATALEQHPKAPRTRRSHHRPQNRPSKTGTIFGQHFARQQLGPAAQYSGRGRVGAIPPLAESDSASGLAGSSPPGPRPALATGRCRCGRHG</sequence>
<evidence type="ECO:0000256" key="1">
    <source>
        <dbReference type="SAM" id="MobiDB-lite"/>
    </source>
</evidence>
<evidence type="ECO:0000313" key="3">
    <source>
        <dbReference type="Proteomes" id="UP000799640"/>
    </source>
</evidence>
<feature type="compositionally biased region" description="Basic residues" evidence="1">
    <location>
        <begin position="27"/>
        <end position="39"/>
    </location>
</feature>
<evidence type="ECO:0000313" key="2">
    <source>
        <dbReference type="EMBL" id="KAF2395858.1"/>
    </source>
</evidence>
<gene>
    <name evidence="2" type="ORF">EJ06DRAFT_534546</name>
</gene>
<reference evidence="2" key="1">
    <citation type="journal article" date="2020" name="Stud. Mycol.">
        <title>101 Dothideomycetes genomes: a test case for predicting lifestyles and emergence of pathogens.</title>
        <authorList>
            <person name="Haridas S."/>
            <person name="Albert R."/>
            <person name="Binder M."/>
            <person name="Bloem J."/>
            <person name="Labutti K."/>
            <person name="Salamov A."/>
            <person name="Andreopoulos B."/>
            <person name="Baker S."/>
            <person name="Barry K."/>
            <person name="Bills G."/>
            <person name="Bluhm B."/>
            <person name="Cannon C."/>
            <person name="Castanera R."/>
            <person name="Culley D."/>
            <person name="Daum C."/>
            <person name="Ezra D."/>
            <person name="Gonzalez J."/>
            <person name="Henrissat B."/>
            <person name="Kuo A."/>
            <person name="Liang C."/>
            <person name="Lipzen A."/>
            <person name="Lutzoni F."/>
            <person name="Magnuson J."/>
            <person name="Mondo S."/>
            <person name="Nolan M."/>
            <person name="Ohm R."/>
            <person name="Pangilinan J."/>
            <person name="Park H.-J."/>
            <person name="Ramirez L."/>
            <person name="Alfaro M."/>
            <person name="Sun H."/>
            <person name="Tritt A."/>
            <person name="Yoshinaga Y."/>
            <person name="Zwiers L.-H."/>
            <person name="Turgeon B."/>
            <person name="Goodwin S."/>
            <person name="Spatafora J."/>
            <person name="Crous P."/>
            <person name="Grigoriev I."/>
        </authorList>
    </citation>
    <scope>NUCLEOTIDE SEQUENCE</scope>
    <source>
        <strain evidence="2">CBS 262.69</strain>
    </source>
</reference>
<feature type="region of interest" description="Disordered" evidence="1">
    <location>
        <begin position="21"/>
        <end position="108"/>
    </location>
</feature>
<protein>
    <submittedName>
        <fullName evidence="2">Uncharacterized protein</fullName>
    </submittedName>
</protein>
<feature type="compositionally biased region" description="Low complexity" evidence="1">
    <location>
        <begin position="76"/>
        <end position="89"/>
    </location>
</feature>
<dbReference type="AlphaFoldDB" id="A0A6G1HIH4"/>
<accession>A0A6G1HIH4</accession>
<keyword evidence="3" id="KW-1185">Reference proteome</keyword>
<name>A0A6G1HIH4_9PEZI</name>
<proteinExistence type="predicted"/>
<dbReference type="EMBL" id="ML996710">
    <property type="protein sequence ID" value="KAF2395858.1"/>
    <property type="molecule type" value="Genomic_DNA"/>
</dbReference>